<evidence type="ECO:0000256" key="6">
    <source>
        <dbReference type="ARBA" id="ARBA00023136"/>
    </source>
</evidence>
<dbReference type="Pfam" id="PF00083">
    <property type="entry name" value="Sugar_tr"/>
    <property type="match status" value="1"/>
</dbReference>
<dbReference type="Gene3D" id="1.20.1250.20">
    <property type="entry name" value="MFS general substrate transporter like domains"/>
    <property type="match status" value="1"/>
</dbReference>
<protein>
    <recommendedName>
        <fullName evidence="8">Major facilitator superfamily (MFS) profile domain-containing protein</fullName>
    </recommendedName>
</protein>
<feature type="transmembrane region" description="Helical" evidence="7">
    <location>
        <begin position="432"/>
        <end position="458"/>
    </location>
</feature>
<feature type="transmembrane region" description="Helical" evidence="7">
    <location>
        <begin position="155"/>
        <end position="176"/>
    </location>
</feature>
<sequence length="530" mass="59404">MMADKIQDETQQTTFHDAINLTGFGKYNIYITFACSFIVGSVLIISLDLSYVMPAAVCDLELTDYSKAIMSTSVFIGSIAASHISGLFLDILGRRYVMMRSLFLTIFLYLLLTFAPNVATFTILKALQMFVLCPCVSGVFAYIGEISPESKVSILIIITTTMGSVNLIYITVIAWITLPYELSLDLGFMVFHSWRLFLLLSSVPLVIGAVLMSFLPESPKFVLACGDKDRSLNILQSVYRWNSGKHKDEYPVKQLVIIPNENVTLAKNPRDIFNRMWSQTYPLFLPPYLGKVFICSYCYAIVYFGVNGLLVWVPEMSNRMAISTLKSPNESLKLCEMMSTEVGFVEEIIEPPLTNFDDNNISKIVKSEECIVVIKEEIFLPNFILSLVQPGSMMVIGFLIPFLPKKLAIMVSLLISGLFLISATLIPNTKYIMAVFTFFPPVLSIVFNLITNFGVLFFPTNLRGMAVSLCVMFGRLGSIIGNFAFSLMLGTKCLFLFYGYVTVIFFGIFIVSFIKTSPEPKKQQETNDIT</sequence>
<feature type="transmembrane region" description="Helical" evidence="7">
    <location>
        <begin position="101"/>
        <end position="120"/>
    </location>
</feature>
<dbReference type="GO" id="GO:0022857">
    <property type="term" value="F:transmembrane transporter activity"/>
    <property type="evidence" value="ECO:0007669"/>
    <property type="project" value="InterPro"/>
</dbReference>
<evidence type="ECO:0000256" key="1">
    <source>
        <dbReference type="ARBA" id="ARBA00004141"/>
    </source>
</evidence>
<comment type="subcellular location">
    <subcellularLocation>
        <location evidence="1">Membrane</location>
        <topology evidence="1">Multi-pass membrane protein</topology>
    </subcellularLocation>
</comment>
<evidence type="ECO:0000256" key="4">
    <source>
        <dbReference type="ARBA" id="ARBA00022692"/>
    </source>
</evidence>
<keyword evidence="4 7" id="KW-0812">Transmembrane</keyword>
<dbReference type="PANTHER" id="PTHR23511">
    <property type="entry name" value="SYNAPTIC VESICLE GLYCOPROTEIN 2"/>
    <property type="match status" value="1"/>
</dbReference>
<evidence type="ECO:0000256" key="2">
    <source>
        <dbReference type="ARBA" id="ARBA00008335"/>
    </source>
</evidence>
<reference evidence="9" key="1">
    <citation type="submission" date="2015-12" db="EMBL/GenBank/DDBJ databases">
        <title>De novo transcriptome assembly of four potential Pierce s Disease insect vectors from Arizona vineyards.</title>
        <authorList>
            <person name="Tassone E.E."/>
        </authorList>
    </citation>
    <scope>NUCLEOTIDE SEQUENCE</scope>
</reference>
<proteinExistence type="inferred from homology"/>
<feature type="transmembrane region" description="Helical" evidence="7">
    <location>
        <begin position="495"/>
        <end position="514"/>
    </location>
</feature>
<evidence type="ECO:0000259" key="8">
    <source>
        <dbReference type="PROSITE" id="PS50850"/>
    </source>
</evidence>
<comment type="similarity">
    <text evidence="2">Belongs to the major facilitator superfamily.</text>
</comment>
<dbReference type="PROSITE" id="PS00216">
    <property type="entry name" value="SUGAR_TRANSPORT_1"/>
    <property type="match status" value="1"/>
</dbReference>
<evidence type="ECO:0000256" key="7">
    <source>
        <dbReference type="SAM" id="Phobius"/>
    </source>
</evidence>
<dbReference type="AlphaFoldDB" id="A0A1B6BZJ7"/>
<dbReference type="InterPro" id="IPR005829">
    <property type="entry name" value="Sugar_transporter_CS"/>
</dbReference>
<organism evidence="9">
    <name type="scientific">Clastoptera arizonana</name>
    <name type="common">Arizona spittle bug</name>
    <dbReference type="NCBI Taxonomy" id="38151"/>
    <lineage>
        <taxon>Eukaryota</taxon>
        <taxon>Metazoa</taxon>
        <taxon>Ecdysozoa</taxon>
        <taxon>Arthropoda</taxon>
        <taxon>Hexapoda</taxon>
        <taxon>Insecta</taxon>
        <taxon>Pterygota</taxon>
        <taxon>Neoptera</taxon>
        <taxon>Paraneoptera</taxon>
        <taxon>Hemiptera</taxon>
        <taxon>Auchenorrhyncha</taxon>
        <taxon>Cercopoidea</taxon>
        <taxon>Clastopteridae</taxon>
        <taxon>Clastoptera</taxon>
    </lineage>
</organism>
<feature type="domain" description="Major facilitator superfamily (MFS) profile" evidence="8">
    <location>
        <begin position="28"/>
        <end position="517"/>
    </location>
</feature>
<feature type="transmembrane region" description="Helical" evidence="7">
    <location>
        <begin position="407"/>
        <end position="426"/>
    </location>
</feature>
<evidence type="ECO:0000256" key="5">
    <source>
        <dbReference type="ARBA" id="ARBA00022989"/>
    </source>
</evidence>
<dbReference type="GO" id="GO:0016020">
    <property type="term" value="C:membrane"/>
    <property type="evidence" value="ECO:0007669"/>
    <property type="project" value="UniProtKB-SubCell"/>
</dbReference>
<accession>A0A1B6BZJ7</accession>
<gene>
    <name evidence="9" type="ORF">g.11194</name>
</gene>
<keyword evidence="3" id="KW-0813">Transport</keyword>
<name>A0A1B6BZJ7_9HEMI</name>
<evidence type="ECO:0000313" key="9">
    <source>
        <dbReference type="EMBL" id="JAS06524.1"/>
    </source>
</evidence>
<feature type="transmembrane region" description="Helical" evidence="7">
    <location>
        <begin position="69"/>
        <end position="89"/>
    </location>
</feature>
<keyword evidence="6 7" id="KW-0472">Membrane</keyword>
<dbReference type="PANTHER" id="PTHR23511:SF35">
    <property type="entry name" value="MAJOR FACILITATOR SUPERFAMILY (MFS) PROFILE DOMAIN-CONTAINING PROTEIN"/>
    <property type="match status" value="1"/>
</dbReference>
<dbReference type="InterPro" id="IPR036259">
    <property type="entry name" value="MFS_trans_sf"/>
</dbReference>
<feature type="transmembrane region" description="Helical" evidence="7">
    <location>
        <begin position="196"/>
        <end position="215"/>
    </location>
</feature>
<dbReference type="InterPro" id="IPR005828">
    <property type="entry name" value="MFS_sugar_transport-like"/>
</dbReference>
<dbReference type="PROSITE" id="PS50850">
    <property type="entry name" value="MFS"/>
    <property type="match status" value="1"/>
</dbReference>
<dbReference type="InterPro" id="IPR020846">
    <property type="entry name" value="MFS_dom"/>
</dbReference>
<feature type="transmembrane region" description="Helical" evidence="7">
    <location>
        <begin position="378"/>
        <end position="400"/>
    </location>
</feature>
<feature type="transmembrane region" description="Helical" evidence="7">
    <location>
        <begin position="465"/>
        <end position="489"/>
    </location>
</feature>
<dbReference type="EMBL" id="GEDC01030774">
    <property type="protein sequence ID" value="JAS06524.1"/>
    <property type="molecule type" value="Transcribed_RNA"/>
</dbReference>
<feature type="transmembrane region" description="Helical" evidence="7">
    <location>
        <begin position="292"/>
        <end position="313"/>
    </location>
</feature>
<dbReference type="SUPFAM" id="SSF103473">
    <property type="entry name" value="MFS general substrate transporter"/>
    <property type="match status" value="1"/>
</dbReference>
<feature type="transmembrane region" description="Helical" evidence="7">
    <location>
        <begin position="29"/>
        <end position="49"/>
    </location>
</feature>
<evidence type="ECO:0000256" key="3">
    <source>
        <dbReference type="ARBA" id="ARBA00022448"/>
    </source>
</evidence>
<keyword evidence="5 7" id="KW-1133">Transmembrane helix</keyword>